<evidence type="ECO:0000313" key="3">
    <source>
        <dbReference type="Proteomes" id="UP000005707"/>
    </source>
</evidence>
<gene>
    <name evidence="2" type="ORF">HLPCO_002340</name>
</gene>
<organism evidence="2 3">
    <name type="scientific">Haloplasma contractile SSD-17B</name>
    <dbReference type="NCBI Taxonomy" id="1033810"/>
    <lineage>
        <taxon>Bacteria</taxon>
        <taxon>Bacillati</taxon>
        <taxon>Mycoplasmatota</taxon>
        <taxon>Mollicutes</taxon>
        <taxon>Haloplasmatales</taxon>
        <taxon>Haloplasmataceae</taxon>
        <taxon>Haloplasma</taxon>
    </lineage>
</organism>
<dbReference type="STRING" id="1033810.HLPCO_002340"/>
<reference evidence="2 3" key="1">
    <citation type="journal article" date="2011" name="J. Bacteriol.">
        <title>Genome sequence of Haloplasma contractile, an unusual contractile bacterium from a deep-sea anoxic brine lake.</title>
        <authorList>
            <person name="Antunes A."/>
            <person name="Alam I."/>
            <person name="El Dorry H."/>
            <person name="Siam R."/>
            <person name="Robertson A."/>
            <person name="Bajic V.B."/>
            <person name="Stingl U."/>
        </authorList>
    </citation>
    <scope>NUCLEOTIDE SEQUENCE [LARGE SCALE GENOMIC DNA]</scope>
    <source>
        <strain evidence="2 3">SSD-17B</strain>
    </source>
</reference>
<evidence type="ECO:0000256" key="1">
    <source>
        <dbReference type="SAM" id="SignalP"/>
    </source>
</evidence>
<evidence type="ECO:0000313" key="2">
    <source>
        <dbReference type="EMBL" id="ERJ11639.1"/>
    </source>
</evidence>
<dbReference type="eggNOG" id="ENOG502ZQAH">
    <property type="taxonomic scope" value="Bacteria"/>
</dbReference>
<keyword evidence="3" id="KW-1185">Reference proteome</keyword>
<reference evidence="2 3" key="2">
    <citation type="journal article" date="2013" name="PLoS ONE">
        <title>INDIGO - INtegrated Data Warehouse of MIcrobial GenOmes with Examples from the Red Sea Extremophiles.</title>
        <authorList>
            <person name="Alam I."/>
            <person name="Antunes A."/>
            <person name="Kamau A.A."/>
            <person name="Ba Alawi W."/>
            <person name="Kalkatawi M."/>
            <person name="Stingl U."/>
            <person name="Bajic V.B."/>
        </authorList>
    </citation>
    <scope>NUCLEOTIDE SEQUENCE [LARGE SCALE GENOMIC DNA]</scope>
    <source>
        <strain evidence="2 3">SSD-17B</strain>
    </source>
</reference>
<keyword evidence="1" id="KW-0732">Signal</keyword>
<dbReference type="InParanoid" id="U2FK80"/>
<sequence>MKKRRLVIGLLIMAAFIVSSGTFAYWASNVNGPADETTTGSVTIGEAKDATTSFVLTGNTTTGGDLVPANQLNNSKAGAVDNVTLSYDVQWTEDNTTSQLDGTTSTAPITVNSAITITDANGNDVTSLVGYLITVTPNSSNATELTLDGAVQTYTFDVTMAEPADQEEYNAVVNGTITVTITYSLGTITTTDNQ</sequence>
<accession>U2FK80</accession>
<comment type="caution">
    <text evidence="2">The sequence shown here is derived from an EMBL/GenBank/DDBJ whole genome shotgun (WGS) entry which is preliminary data.</text>
</comment>
<dbReference type="Proteomes" id="UP000005707">
    <property type="component" value="Unassembled WGS sequence"/>
</dbReference>
<name>U2FK80_9MOLU</name>
<feature type="chain" id="PRO_5004627730" evidence="1">
    <location>
        <begin position="25"/>
        <end position="194"/>
    </location>
</feature>
<proteinExistence type="predicted"/>
<feature type="signal peptide" evidence="1">
    <location>
        <begin position="1"/>
        <end position="24"/>
    </location>
</feature>
<protein>
    <submittedName>
        <fullName evidence="2">Uncharacterized protein</fullName>
    </submittedName>
</protein>
<dbReference type="EMBL" id="AFNU02000009">
    <property type="protein sequence ID" value="ERJ11639.1"/>
    <property type="molecule type" value="Genomic_DNA"/>
</dbReference>
<dbReference type="OrthoDB" id="9914167at2"/>
<dbReference type="AlphaFoldDB" id="U2FK80"/>
<dbReference type="RefSeq" id="WP_008825422.1">
    <property type="nucleotide sequence ID" value="NZ_AFNU02000009.1"/>
</dbReference>